<evidence type="ECO:0000313" key="5">
    <source>
        <dbReference type="Proteomes" id="UP000198817"/>
    </source>
</evidence>
<dbReference type="InterPro" id="IPR016188">
    <property type="entry name" value="PurM-like_N"/>
</dbReference>
<dbReference type="SUPFAM" id="SSF55326">
    <property type="entry name" value="PurM N-terminal domain-like"/>
    <property type="match status" value="1"/>
</dbReference>
<name>A0A1I7GIL9_9FIRM</name>
<evidence type="ECO:0000313" key="4">
    <source>
        <dbReference type="EMBL" id="SFU48293.1"/>
    </source>
</evidence>
<dbReference type="InterPro" id="IPR011854">
    <property type="entry name" value="HypE"/>
</dbReference>
<dbReference type="Gene3D" id="3.30.1330.10">
    <property type="entry name" value="PurM-like, N-terminal domain"/>
    <property type="match status" value="1"/>
</dbReference>
<organism evidence="4 5">
    <name type="scientific">Eubacterium pyruvativorans</name>
    <dbReference type="NCBI Taxonomy" id="155865"/>
    <lineage>
        <taxon>Bacteria</taxon>
        <taxon>Bacillati</taxon>
        <taxon>Bacillota</taxon>
        <taxon>Clostridia</taxon>
        <taxon>Eubacteriales</taxon>
        <taxon>Eubacteriaceae</taxon>
        <taxon>Eubacterium</taxon>
    </lineage>
</organism>
<feature type="domain" description="PurM-like N-terminal" evidence="2">
    <location>
        <begin position="36"/>
        <end position="147"/>
    </location>
</feature>
<dbReference type="PANTHER" id="PTHR30303:SF0">
    <property type="entry name" value="CARBAMOYL DEHYDRATASE HYPE"/>
    <property type="match status" value="1"/>
</dbReference>
<dbReference type="InterPro" id="IPR036676">
    <property type="entry name" value="PurM-like_C_sf"/>
</dbReference>
<evidence type="ECO:0000259" key="3">
    <source>
        <dbReference type="Pfam" id="PF02769"/>
    </source>
</evidence>
<dbReference type="SUPFAM" id="SSF56042">
    <property type="entry name" value="PurM C-terminal domain-like"/>
    <property type="match status" value="1"/>
</dbReference>
<proteinExistence type="inferred from homology"/>
<accession>A0A1I7GIL9</accession>
<keyword evidence="5" id="KW-1185">Reference proteome</keyword>
<dbReference type="Gene3D" id="3.90.650.10">
    <property type="entry name" value="PurM-like C-terminal domain"/>
    <property type="match status" value="1"/>
</dbReference>
<dbReference type="PANTHER" id="PTHR30303">
    <property type="entry name" value="HYDROGENASE ISOENZYMES FORMATION PROTEIN HYPE"/>
    <property type="match status" value="1"/>
</dbReference>
<evidence type="ECO:0000259" key="2">
    <source>
        <dbReference type="Pfam" id="PF00586"/>
    </source>
</evidence>
<dbReference type="GO" id="GO:0051604">
    <property type="term" value="P:protein maturation"/>
    <property type="evidence" value="ECO:0007669"/>
    <property type="project" value="TreeGrafter"/>
</dbReference>
<feature type="domain" description="PurM-like C-terminal" evidence="3">
    <location>
        <begin position="160"/>
        <end position="312"/>
    </location>
</feature>
<dbReference type="NCBIfam" id="TIGR02124">
    <property type="entry name" value="hypE"/>
    <property type="match status" value="1"/>
</dbReference>
<dbReference type="Pfam" id="PF00586">
    <property type="entry name" value="AIRS"/>
    <property type="match status" value="1"/>
</dbReference>
<dbReference type="RefSeq" id="WP_090470800.1">
    <property type="nucleotide sequence ID" value="NZ_FOWF01000009.1"/>
</dbReference>
<gene>
    <name evidence="4" type="ORF">SAMN05216508_10729</name>
</gene>
<dbReference type="Pfam" id="PF02769">
    <property type="entry name" value="AIRS_C"/>
    <property type="match status" value="1"/>
</dbReference>
<evidence type="ECO:0000256" key="1">
    <source>
        <dbReference type="ARBA" id="ARBA00006243"/>
    </source>
</evidence>
<dbReference type="EMBL" id="FPBT01000007">
    <property type="protein sequence ID" value="SFU48293.1"/>
    <property type="molecule type" value="Genomic_DNA"/>
</dbReference>
<dbReference type="InterPro" id="IPR010918">
    <property type="entry name" value="PurM-like_C_dom"/>
</dbReference>
<dbReference type="STRING" id="155865.SAMN05216515_10929"/>
<comment type="similarity">
    <text evidence="1">Belongs to the HypE family.</text>
</comment>
<protein>
    <submittedName>
        <fullName evidence="4">Hydrogenase maturation protein, carbamoyl dehydratase HypE</fullName>
    </submittedName>
</protein>
<sequence>MSEFITMAHGAGGRQTADLIGSLFKKYFDNPLLTADDAAVLEAPKGRIAMSTDGFIVSPWNYPGGNVGRLSVCGTVNDLSCMGAKPLYLTCSFVIEEGFPVDSLEEIVRAMAQTAKEAGVVIVAGDTKVAGKGQADGCYITTSGIGQLVEGASPAGSKAKPGDAIIVTGDVGRHGCSILLARNEFGIQADVTSDCAPLWGTVESMLEVTKDIHVIRDATRGGVGTVLYEIADQAGVGIRLEQTAVPVQEEVRGVCGMLGLEPLYLACEGRMVVFTPKENAPALVEVLRRGKYSRNAAVIGEVTEDHAGSVVVHTEIGSETLLPQPGGELLPRIC</sequence>
<dbReference type="CDD" id="cd02197">
    <property type="entry name" value="HypE"/>
    <property type="match status" value="1"/>
</dbReference>
<dbReference type="AlphaFoldDB" id="A0A1I7GIL9"/>
<reference evidence="4 5" key="1">
    <citation type="submission" date="2016-10" db="EMBL/GenBank/DDBJ databases">
        <authorList>
            <person name="de Groot N.N."/>
        </authorList>
    </citation>
    <scope>NUCLEOTIDE SEQUENCE [LARGE SCALE GENOMIC DNA]</scope>
    <source>
        <strain evidence="4 5">KHGC13</strain>
    </source>
</reference>
<dbReference type="Proteomes" id="UP000198817">
    <property type="component" value="Unassembled WGS sequence"/>
</dbReference>
<dbReference type="OrthoDB" id="9801934at2"/>
<dbReference type="InterPro" id="IPR036921">
    <property type="entry name" value="PurM-like_N_sf"/>
</dbReference>
<dbReference type="PIRSF" id="PIRSF005644">
    <property type="entry name" value="Hdrgns_mtr_HypE"/>
    <property type="match status" value="1"/>
</dbReference>